<dbReference type="Proteomes" id="UP000078546">
    <property type="component" value="Unassembled WGS sequence"/>
</dbReference>
<evidence type="ECO:0000313" key="5">
    <source>
        <dbReference type="Proteomes" id="UP000078560"/>
    </source>
</evidence>
<proteinExistence type="predicted"/>
<evidence type="ECO:0000256" key="1">
    <source>
        <dbReference type="SAM" id="MobiDB-lite"/>
    </source>
</evidence>
<organism evidence="3 4">
    <name type="scientific">Plasmodium ovale curtisi</name>
    <dbReference type="NCBI Taxonomy" id="864141"/>
    <lineage>
        <taxon>Eukaryota</taxon>
        <taxon>Sar</taxon>
        <taxon>Alveolata</taxon>
        <taxon>Apicomplexa</taxon>
        <taxon>Aconoidasida</taxon>
        <taxon>Haemosporida</taxon>
        <taxon>Plasmodiidae</taxon>
        <taxon>Plasmodium</taxon>
        <taxon>Plasmodium (Plasmodium)</taxon>
    </lineage>
</organism>
<evidence type="ECO:0000313" key="3">
    <source>
        <dbReference type="EMBL" id="SBS98213.1"/>
    </source>
</evidence>
<evidence type="ECO:0000313" key="2">
    <source>
        <dbReference type="EMBL" id="SBS88349.1"/>
    </source>
</evidence>
<gene>
    <name evidence="3" type="ORF">POVCU1_044400</name>
    <name evidence="2" type="ORF">POVCU2_0047910</name>
</gene>
<name>A0A1A8WZ09_PLAOA</name>
<dbReference type="VEuPathDB" id="PlasmoDB:PocGH01_14038200"/>
<sequence>MFLKSTFSISGKKFFQCAQLNITLLCKSTKFFILKRHSSLGRTYERGKKGIHPPFLHTNVRDKISDIGTEKKVRNWYNIGDIRKKKLPIQSGRKYTCKYVRGLKGNPSKNILDDKDLLEEEAGRHFGEEIADGQSENACEKYEKGYVTYENDCEGDEIDTARDAFSENDTARDAFSENDKSRDAFSENDTARDAFCENDTAMEEDGEEFEDDIDALLYTNNLNSSLIGNLWHASANSIYEVSHQKSSVSKERSIKGGTSRIYQHEGDNIGVNEASAEGRCVEEKWSKEKQAVVKERQHVIFHDLESGKKGNGGNEEETPYMQDSIKCFSQRKSQNCAHSLASGSVTLEEGMESPKGNVLSNAFINKIYEEERKEEEKMKEYFEKNEHHFMKYRNSILCKLNISKELPKRFKHLSKDTSTIFNKEKNREEHYKKILNSLSHENYKEEYCKEKKKKNKNVNYDKMETIKVLDIDSLPCNVLNNLFAYKIVKNCSAELCLKIISRIGMYRDKYSQVSYENMINYLGQIINSNSNAEIIALFARCYETVSIPFLVNYVRKYGTFSRSFIVNLYDKYFRRRLFDFVRYEHNMGIRKIPNILTHPYHLSSYIKLLGECSAKKDMYIQLKMRGYIPDSPNFNDEKKIDKINFLMDEINNNKKIKKINIHNEKKKSRNNKLVERPKMYDIILSAEYTGLPVEHFIEKEKVRQGISAHSNLSTGETLPGKCHNVEKDDNCEVINEICVENENESVIHGQSKEKRNVQDYTIVKKNIVQDSDNVQINDDFECDHTDGLPTLHCVNNGKITNEKTDEQNVNFILGEDCDIYLYKQFNRLNTSSFKLQTTLVKSEEKTEKELTIYSRDHEQFKYVEGGEKSESLWELPWKGTKKNAFFFKGRFFKILPNVGWSEIKDISNKYVRPKRKRTKHFIRRKRVLQKKIKIELFKKKVLEK</sequence>
<feature type="region of interest" description="Disordered" evidence="1">
    <location>
        <begin position="165"/>
        <end position="190"/>
    </location>
</feature>
<dbReference type="Proteomes" id="UP000078560">
    <property type="component" value="Unassembled WGS sequence"/>
</dbReference>
<dbReference type="AlphaFoldDB" id="A0A1A8WZ09"/>
<dbReference type="EMBL" id="FLQU01000630">
    <property type="protein sequence ID" value="SBS88349.1"/>
    <property type="molecule type" value="Genomic_DNA"/>
</dbReference>
<evidence type="ECO:0000313" key="4">
    <source>
        <dbReference type="Proteomes" id="UP000078546"/>
    </source>
</evidence>
<protein>
    <submittedName>
        <fullName evidence="3">Uncharacterized protein</fullName>
    </submittedName>
</protein>
<reference evidence="3" key="2">
    <citation type="submission" date="2016-05" db="EMBL/GenBank/DDBJ databases">
        <authorList>
            <person name="Lavstsen T."/>
            <person name="Jespersen J.S."/>
        </authorList>
    </citation>
    <scope>NUCLEOTIDE SEQUENCE [LARGE SCALE GENOMIC DNA]</scope>
</reference>
<dbReference type="EMBL" id="FLQV01000811">
    <property type="protein sequence ID" value="SBS98213.1"/>
    <property type="molecule type" value="Genomic_DNA"/>
</dbReference>
<reference evidence="4 5" key="1">
    <citation type="submission" date="2016-05" db="EMBL/GenBank/DDBJ databases">
        <authorList>
            <person name="Naeem Raeece"/>
        </authorList>
    </citation>
    <scope>NUCLEOTIDE SEQUENCE [LARGE SCALE GENOMIC DNA]</scope>
</reference>
<accession>A0A1A8WZ09</accession>